<feature type="chain" id="PRO_5042464762" evidence="1">
    <location>
        <begin position="22"/>
        <end position="211"/>
    </location>
</feature>
<evidence type="ECO:0000313" key="3">
    <source>
        <dbReference type="RefSeq" id="XP_003739352.2"/>
    </source>
</evidence>
<feature type="signal peptide" evidence="1">
    <location>
        <begin position="1"/>
        <end position="21"/>
    </location>
</feature>
<proteinExistence type="predicted"/>
<organism evidence="2 3">
    <name type="scientific">Galendromus occidentalis</name>
    <name type="common">western predatory mite</name>
    <dbReference type="NCBI Taxonomy" id="34638"/>
    <lineage>
        <taxon>Eukaryota</taxon>
        <taxon>Metazoa</taxon>
        <taxon>Ecdysozoa</taxon>
        <taxon>Arthropoda</taxon>
        <taxon>Chelicerata</taxon>
        <taxon>Arachnida</taxon>
        <taxon>Acari</taxon>
        <taxon>Parasitiformes</taxon>
        <taxon>Mesostigmata</taxon>
        <taxon>Gamasina</taxon>
        <taxon>Phytoseioidea</taxon>
        <taxon>Phytoseiidae</taxon>
        <taxon>Typhlodrominae</taxon>
        <taxon>Galendromus</taxon>
    </lineage>
</organism>
<gene>
    <name evidence="3" type="primary">LOC100904643</name>
</gene>
<dbReference type="GeneID" id="100904643"/>
<evidence type="ECO:0000256" key="1">
    <source>
        <dbReference type="SAM" id="SignalP"/>
    </source>
</evidence>
<dbReference type="KEGG" id="goe:100904643"/>
<keyword evidence="2" id="KW-1185">Reference proteome</keyword>
<protein>
    <submittedName>
        <fullName evidence="3">Uncharacterized protein LOC100904643</fullName>
    </submittedName>
</protein>
<evidence type="ECO:0000313" key="2">
    <source>
        <dbReference type="Proteomes" id="UP000694867"/>
    </source>
</evidence>
<accession>A0AAJ6QPB0</accession>
<dbReference type="Proteomes" id="UP000694867">
    <property type="component" value="Unplaced"/>
</dbReference>
<name>A0AAJ6QPB0_9ACAR</name>
<dbReference type="RefSeq" id="XP_003739352.2">
    <property type="nucleotide sequence ID" value="XM_003739304.2"/>
</dbReference>
<sequence length="211" mass="22620">MLLQTIACAALAGIAFGKSAADAMMDNVLKDMSIQTGDAGLDPAFLDPFALSVKAGTPKLDFEANFTQVTLFGLGELERRGNCEYGFSGGDLKMACYVSLDHLCALTRAEVKGDQSDEFAHSISTSSDAPKSFLRIKFAGGPGTPARLLPMTIGPIQLTTTLTQGNVNLDPTHFYDFQTLAGRKIAQEVVRILAGKYSSILQDVASRYRMP</sequence>
<dbReference type="AlphaFoldDB" id="A0AAJ6QPB0"/>
<keyword evidence="1" id="KW-0732">Signal</keyword>
<reference evidence="3" key="1">
    <citation type="submission" date="2025-08" db="UniProtKB">
        <authorList>
            <consortium name="RefSeq"/>
        </authorList>
    </citation>
    <scope>IDENTIFICATION</scope>
</reference>